<dbReference type="PANTHER" id="PTHR12459:SF15">
    <property type="entry name" value="TRANSMEMBRANE PROTEIN 135"/>
    <property type="match status" value="1"/>
</dbReference>
<protein>
    <recommendedName>
        <fullName evidence="5">Transmembrane protein 135 N-terminal domain-containing protein</fullName>
    </recommendedName>
</protein>
<feature type="transmembrane region" description="Helical" evidence="2">
    <location>
        <begin position="75"/>
        <end position="91"/>
    </location>
</feature>
<dbReference type="AlphaFoldDB" id="A0A5A8CWX8"/>
<proteinExistence type="predicted"/>
<dbReference type="InterPro" id="IPR026749">
    <property type="entry name" value="Tmem135"/>
</dbReference>
<feature type="region of interest" description="Disordered" evidence="1">
    <location>
        <begin position="574"/>
        <end position="625"/>
    </location>
</feature>
<evidence type="ECO:0000313" key="4">
    <source>
        <dbReference type="Proteomes" id="UP000323011"/>
    </source>
</evidence>
<evidence type="ECO:0000256" key="2">
    <source>
        <dbReference type="SAM" id="Phobius"/>
    </source>
</evidence>
<keyword evidence="2" id="KW-0812">Transmembrane</keyword>
<comment type="caution">
    <text evidence="3">The sequence shown here is derived from an EMBL/GenBank/DDBJ whole genome shotgun (WGS) entry which is preliminary data.</text>
</comment>
<dbReference type="Proteomes" id="UP000323011">
    <property type="component" value="Unassembled WGS sequence"/>
</dbReference>
<organism evidence="3 4">
    <name type="scientific">Cafeteria roenbergensis</name>
    <name type="common">Marine flagellate</name>
    <dbReference type="NCBI Taxonomy" id="33653"/>
    <lineage>
        <taxon>Eukaryota</taxon>
        <taxon>Sar</taxon>
        <taxon>Stramenopiles</taxon>
        <taxon>Bigyra</taxon>
        <taxon>Opalozoa</taxon>
        <taxon>Bicosoecida</taxon>
        <taxon>Cafeteriaceae</taxon>
        <taxon>Cafeteria</taxon>
    </lineage>
</organism>
<accession>A0A5A8CWX8</accession>
<keyword evidence="2" id="KW-1133">Transmembrane helix</keyword>
<evidence type="ECO:0008006" key="5">
    <source>
        <dbReference type="Google" id="ProtNLM"/>
    </source>
</evidence>
<reference evidence="3 4" key="1">
    <citation type="submission" date="2019-07" db="EMBL/GenBank/DDBJ databases">
        <title>Genomes of Cafeteria roenbergensis.</title>
        <authorList>
            <person name="Fischer M.G."/>
            <person name="Hackl T."/>
            <person name="Roman M."/>
        </authorList>
    </citation>
    <scope>NUCLEOTIDE SEQUENCE [LARGE SCALE GENOMIC DNA]</scope>
    <source>
        <strain evidence="3 4">BVI</strain>
    </source>
</reference>
<keyword evidence="2" id="KW-0472">Membrane</keyword>
<gene>
    <name evidence="3" type="ORF">FNF29_00258</name>
</gene>
<name>A0A5A8CWX8_CAFRO</name>
<evidence type="ECO:0000313" key="3">
    <source>
        <dbReference type="EMBL" id="KAA0157683.1"/>
    </source>
</evidence>
<dbReference type="PANTHER" id="PTHR12459">
    <property type="entry name" value="TRANSMEMBRANE PROTEIN 135-RELATED"/>
    <property type="match status" value="1"/>
</dbReference>
<sequence>MVGGAAGTRCLLVWLRGRDDRLNAAVAGAVAGAASLLDSPARRRGVALYLLVRSLYALVHALMRRRVLTRIPGSATALFASANALIMYAFIAEPQLLDRSYYAWMLRTANITGAVISYTMRETRLGIHPGVPGVTPTPPGCSCPDPAAVSPASGSPAGVDVLSGVVELAALLGAAAGAPAPRLRAGLGLNPAAAPSASAAFSAEATGGVGAGVEGVARDRDAVLSYSAAMNTPLDATSGALPELSDAAGGADAPSLLGPARPVQAGSSASAVATGPLTTSDGSVTEVGSGSHHFGFHTTGKAVREATGVDFMTANGWGDLPGGGRQLRKGGGGSTAIARLYSAAELGAELAARGALLRQAPPRALLPGVPCGPAFFRRCDEVYHPGESCAVAHAKDLPALVGRCLRLYAPVHLVPLLLFRARAAIADPVNTSIRAATAIARSTAFLTTYVSVVKASLCLERNVRTADSWWQASLAGVLSGLALSFEAPKRASELMLYCLPKGLDVGFQLLERRGLVKRMPYGSVVMFSAAMAIVLALDRSDFRPAYSSLLGLLFGNDQSTFNSDPVAAGTAVRSARRALRPAPPGPRGRDPPGGEQTARARALPALPEASDGEEEAATPRASPSP</sequence>
<keyword evidence="4" id="KW-1185">Reference proteome</keyword>
<evidence type="ECO:0000256" key="1">
    <source>
        <dbReference type="SAM" id="MobiDB-lite"/>
    </source>
</evidence>
<feature type="region of interest" description="Disordered" evidence="1">
    <location>
        <begin position="241"/>
        <end position="273"/>
    </location>
</feature>
<dbReference type="EMBL" id="VLTN01000001">
    <property type="protein sequence ID" value="KAA0157683.1"/>
    <property type="molecule type" value="Genomic_DNA"/>
</dbReference>